<sequence>MSGEPELLDAFKAAALSVTKLYKISASAQEKSRIDGYHDCLGDLLAFLDKEGLGVADGEASRIRRWVSERIEGRDSVSQTLESDEETEKPEVASSQAHRPSSAPTPSVGRNEVQMKDPAPHPVAPASTAITTMGDTEIAVPTQDNFTFQSSVPYPQDAYMSLANLDLSDSQTHTPNTNRTTTNVGAPRTTRGRPARTGPRTTIGRTVGQKRKVNLAEIFDLGSLGNGKDVFGSGNKRSRLT</sequence>
<protein>
    <submittedName>
        <fullName evidence="2">Uncharacterized protein</fullName>
    </submittedName>
</protein>
<dbReference type="PANTHER" id="PTHR38645">
    <property type="entry name" value="CHROMOSOME 9, WHOLE GENOME SHOTGUN SEQUENCE"/>
    <property type="match status" value="1"/>
</dbReference>
<name>A0AA40BWL0_9PEZI</name>
<dbReference type="EMBL" id="JAULSU010000005">
    <property type="protein sequence ID" value="KAK0616280.1"/>
    <property type="molecule type" value="Genomic_DNA"/>
</dbReference>
<evidence type="ECO:0000313" key="2">
    <source>
        <dbReference type="EMBL" id="KAK0616280.1"/>
    </source>
</evidence>
<feature type="region of interest" description="Disordered" evidence="1">
    <location>
        <begin position="73"/>
        <end position="127"/>
    </location>
</feature>
<evidence type="ECO:0000256" key="1">
    <source>
        <dbReference type="SAM" id="MobiDB-lite"/>
    </source>
</evidence>
<evidence type="ECO:0000313" key="3">
    <source>
        <dbReference type="Proteomes" id="UP001175000"/>
    </source>
</evidence>
<gene>
    <name evidence="2" type="ORF">B0T14DRAFT_522870</name>
</gene>
<dbReference type="AlphaFoldDB" id="A0AA40BWL0"/>
<dbReference type="Proteomes" id="UP001175000">
    <property type="component" value="Unassembled WGS sequence"/>
</dbReference>
<feature type="region of interest" description="Disordered" evidence="1">
    <location>
        <begin position="169"/>
        <end position="203"/>
    </location>
</feature>
<comment type="caution">
    <text evidence="2">The sequence shown here is derived from an EMBL/GenBank/DDBJ whole genome shotgun (WGS) entry which is preliminary data.</text>
</comment>
<organism evidence="2 3">
    <name type="scientific">Immersiella caudata</name>
    <dbReference type="NCBI Taxonomy" id="314043"/>
    <lineage>
        <taxon>Eukaryota</taxon>
        <taxon>Fungi</taxon>
        <taxon>Dikarya</taxon>
        <taxon>Ascomycota</taxon>
        <taxon>Pezizomycotina</taxon>
        <taxon>Sordariomycetes</taxon>
        <taxon>Sordariomycetidae</taxon>
        <taxon>Sordariales</taxon>
        <taxon>Lasiosphaeriaceae</taxon>
        <taxon>Immersiella</taxon>
    </lineage>
</organism>
<feature type="compositionally biased region" description="Low complexity" evidence="1">
    <location>
        <begin position="172"/>
        <end position="189"/>
    </location>
</feature>
<feature type="compositionally biased region" description="Polar residues" evidence="1">
    <location>
        <begin position="93"/>
        <end position="105"/>
    </location>
</feature>
<reference evidence="2" key="1">
    <citation type="submission" date="2023-06" db="EMBL/GenBank/DDBJ databases">
        <title>Genome-scale phylogeny and comparative genomics of the fungal order Sordariales.</title>
        <authorList>
            <consortium name="Lawrence Berkeley National Laboratory"/>
            <person name="Hensen N."/>
            <person name="Bonometti L."/>
            <person name="Westerberg I."/>
            <person name="Brannstrom I.O."/>
            <person name="Guillou S."/>
            <person name="Cros-Aarteil S."/>
            <person name="Calhoun S."/>
            <person name="Haridas S."/>
            <person name="Kuo A."/>
            <person name="Mondo S."/>
            <person name="Pangilinan J."/>
            <person name="Riley R."/>
            <person name="Labutti K."/>
            <person name="Andreopoulos B."/>
            <person name="Lipzen A."/>
            <person name="Chen C."/>
            <person name="Yanf M."/>
            <person name="Daum C."/>
            <person name="Ng V."/>
            <person name="Clum A."/>
            <person name="Steindorff A."/>
            <person name="Ohm R."/>
            <person name="Martin F."/>
            <person name="Silar P."/>
            <person name="Natvig D."/>
            <person name="Lalanne C."/>
            <person name="Gautier V."/>
            <person name="Ament-Velasquez S.L."/>
            <person name="Kruys A."/>
            <person name="Hutchinson M.I."/>
            <person name="Powell A.J."/>
            <person name="Barry K."/>
            <person name="Miller A.N."/>
            <person name="Grigoriev I.V."/>
            <person name="Debuchy R."/>
            <person name="Gladieux P."/>
            <person name="Thoren M.H."/>
            <person name="Johannesson H."/>
        </authorList>
    </citation>
    <scope>NUCLEOTIDE SEQUENCE</scope>
    <source>
        <strain evidence="2">CBS 606.72</strain>
    </source>
</reference>
<proteinExistence type="predicted"/>
<accession>A0AA40BWL0</accession>
<keyword evidence="3" id="KW-1185">Reference proteome</keyword>
<dbReference type="PANTHER" id="PTHR38645:SF1">
    <property type="entry name" value="YALI0F12243P"/>
    <property type="match status" value="1"/>
</dbReference>